<dbReference type="RefSeq" id="XP_018284700.1">
    <property type="nucleotide sequence ID" value="XM_018437378.1"/>
</dbReference>
<organism evidence="2 3">
    <name type="scientific">Phycomyces blakesleeanus (strain ATCC 8743b / DSM 1359 / FGSC 10004 / NBRC 33097 / NRRL 1555)</name>
    <dbReference type="NCBI Taxonomy" id="763407"/>
    <lineage>
        <taxon>Eukaryota</taxon>
        <taxon>Fungi</taxon>
        <taxon>Fungi incertae sedis</taxon>
        <taxon>Mucoromycota</taxon>
        <taxon>Mucoromycotina</taxon>
        <taxon>Mucoromycetes</taxon>
        <taxon>Mucorales</taxon>
        <taxon>Phycomycetaceae</taxon>
        <taxon>Phycomyces</taxon>
    </lineage>
</organism>
<dbReference type="AlphaFoldDB" id="A0A167JT84"/>
<protein>
    <submittedName>
        <fullName evidence="2">Uncharacterized protein</fullName>
    </submittedName>
</protein>
<keyword evidence="1" id="KW-0175">Coiled coil</keyword>
<reference evidence="3" key="1">
    <citation type="submission" date="2015-06" db="EMBL/GenBank/DDBJ databases">
        <title>Expansion of signal transduction pathways in fungi by whole-genome duplication.</title>
        <authorList>
            <consortium name="DOE Joint Genome Institute"/>
            <person name="Corrochano L.M."/>
            <person name="Kuo A."/>
            <person name="Marcet-Houben M."/>
            <person name="Polaino S."/>
            <person name="Salamov A."/>
            <person name="Villalobos J.M."/>
            <person name="Alvarez M.I."/>
            <person name="Avalos J."/>
            <person name="Benito E.P."/>
            <person name="Benoit I."/>
            <person name="Burger G."/>
            <person name="Camino L.P."/>
            <person name="Canovas D."/>
            <person name="Cerda-Olmedo E."/>
            <person name="Cheng J.-F."/>
            <person name="Dominguez A."/>
            <person name="Elias M."/>
            <person name="Eslava A.P."/>
            <person name="Glaser F."/>
            <person name="Grimwood J."/>
            <person name="Gutierrez G."/>
            <person name="Heitman J."/>
            <person name="Henrissat B."/>
            <person name="Iturriaga E.A."/>
            <person name="Lang B.F."/>
            <person name="Lavin J.L."/>
            <person name="Lee S."/>
            <person name="Li W."/>
            <person name="Lindquist E."/>
            <person name="Lopez-Garcia S."/>
            <person name="Luque E.M."/>
            <person name="Marcos A.T."/>
            <person name="Martin J."/>
            <person name="McCluskey K."/>
            <person name="Medina H.R."/>
            <person name="Miralles-Duran A."/>
            <person name="Miyazaki A."/>
            <person name="Munoz-Torres E."/>
            <person name="Oguiza J.A."/>
            <person name="Ohm R."/>
            <person name="Olmedo M."/>
            <person name="Orejas M."/>
            <person name="Ortiz-Castellanos L."/>
            <person name="Pisabarro A.G."/>
            <person name="Rodriguez-Romero J."/>
            <person name="Ruiz-Herrera J."/>
            <person name="Ruiz-Vazquez R."/>
            <person name="Sanz C."/>
            <person name="Schackwitz W."/>
            <person name="Schmutz J."/>
            <person name="Shahriari M."/>
            <person name="Shelest E."/>
            <person name="Silva-Franco F."/>
            <person name="Soanes D."/>
            <person name="Syed K."/>
            <person name="Tagua V.G."/>
            <person name="Talbot N.J."/>
            <person name="Thon M."/>
            <person name="De vries R.P."/>
            <person name="Wiebenga A."/>
            <person name="Yadav J.S."/>
            <person name="Braun E.L."/>
            <person name="Baker S."/>
            <person name="Garre V."/>
            <person name="Horwitz B."/>
            <person name="Torres-Martinez S."/>
            <person name="Idnurm A."/>
            <person name="Herrera-Estrella A."/>
            <person name="Gabaldon T."/>
            <person name="Grigoriev I.V."/>
        </authorList>
    </citation>
    <scope>NUCLEOTIDE SEQUENCE [LARGE SCALE GENOMIC DNA]</scope>
    <source>
        <strain evidence="3">NRRL 1555(-)</strain>
    </source>
</reference>
<evidence type="ECO:0000313" key="3">
    <source>
        <dbReference type="Proteomes" id="UP000077315"/>
    </source>
</evidence>
<dbReference type="EMBL" id="KV441001">
    <property type="protein sequence ID" value="OAD66660.1"/>
    <property type="molecule type" value="Genomic_DNA"/>
</dbReference>
<dbReference type="InParanoid" id="A0A167JT84"/>
<dbReference type="Proteomes" id="UP000077315">
    <property type="component" value="Unassembled WGS sequence"/>
</dbReference>
<gene>
    <name evidence="2" type="ORF">PHYBLDRAFT_174952</name>
</gene>
<name>A0A167JT84_PHYB8</name>
<accession>A0A167JT84</accession>
<feature type="coiled-coil region" evidence="1">
    <location>
        <begin position="202"/>
        <end position="236"/>
    </location>
</feature>
<evidence type="ECO:0000256" key="1">
    <source>
        <dbReference type="SAM" id="Coils"/>
    </source>
</evidence>
<proteinExistence type="predicted"/>
<keyword evidence="3" id="KW-1185">Reference proteome</keyword>
<evidence type="ECO:0000313" key="2">
    <source>
        <dbReference type="EMBL" id="OAD66660.1"/>
    </source>
</evidence>
<sequence length="375" mass="43039">MSYLLTNYTFNLKNFLNSAAVTIDNVKSIEPLPPSSFHLLEYYRPAYNNTSLRSYRQADFGQIYMGSNGMVWRGSVIKAFVYENNDRRMSAFTGKTQCLFVSDIIDPITLQTDRHVFTYFNWYKTAIQDAQSDQYMELNEFTFTKSDFQKILPVHSILMLAAIGVHVTITGSTRILIAPSFRKKWGHRMSSLHTNAKIIQLLQSMQETLVALQKGQESLQKEQAILRLEIAEIRNDMNGRTDEEPSPDYDALGVPIPRPVPNIKDITLKHIFKMMSKDLKVQMSKDNKKLLNTCTRLICDEMATLPSVQVLGPNPNWNSISQEDKELMCTKHAYLLKQSGVDFTRCHKNWASVAKVSQLWKNRVKRQASANTVYE</sequence>
<dbReference type="GeneID" id="28998284"/>
<dbReference type="VEuPathDB" id="FungiDB:PHYBLDRAFT_174952"/>